<protein>
    <submittedName>
        <fullName evidence="1">Uncharacterized protein</fullName>
    </submittedName>
</protein>
<reference evidence="1" key="1">
    <citation type="submission" date="2022-07" db="EMBL/GenBank/DDBJ databases">
        <title>Tahibacter sp., a new gammaproteobacterium isolated from the silt sample collected at pig farm.</title>
        <authorList>
            <person name="Chen H."/>
        </authorList>
    </citation>
    <scope>NUCLEOTIDE SEQUENCE</scope>
    <source>
        <strain evidence="1">P2K</strain>
    </source>
</reference>
<accession>A0ABT1QM42</accession>
<organism evidence="1 2">
    <name type="scientific">Tahibacter harae</name>
    <dbReference type="NCBI Taxonomy" id="2963937"/>
    <lineage>
        <taxon>Bacteria</taxon>
        <taxon>Pseudomonadati</taxon>
        <taxon>Pseudomonadota</taxon>
        <taxon>Gammaproteobacteria</taxon>
        <taxon>Lysobacterales</taxon>
        <taxon>Rhodanobacteraceae</taxon>
        <taxon>Tahibacter</taxon>
    </lineage>
</organism>
<comment type="caution">
    <text evidence="1">The sequence shown here is derived from an EMBL/GenBank/DDBJ whole genome shotgun (WGS) entry which is preliminary data.</text>
</comment>
<dbReference type="RefSeq" id="WP_255910944.1">
    <property type="nucleotide sequence ID" value="NZ_JANFQO010000002.1"/>
</dbReference>
<sequence>MFVPRTVRTSRDWPADDGIKLYTISTSAEPVAQAVFRARLAAVKAARAVPWPTTPHFAIFHHGASCHYLILAWWANDNELFNSVSVLTGDGWVEDPSRYSFCLYDLEVFWDERNSYIATIDCAQPDIAGYRQRRRADWLV</sequence>
<keyword evidence="2" id="KW-1185">Reference proteome</keyword>
<evidence type="ECO:0000313" key="1">
    <source>
        <dbReference type="EMBL" id="MCQ4163588.1"/>
    </source>
</evidence>
<name>A0ABT1QM42_9GAMM</name>
<dbReference type="Proteomes" id="UP001165498">
    <property type="component" value="Unassembled WGS sequence"/>
</dbReference>
<proteinExistence type="predicted"/>
<gene>
    <name evidence="1" type="ORF">NM961_02575</name>
</gene>
<dbReference type="EMBL" id="JANFQO010000002">
    <property type="protein sequence ID" value="MCQ4163588.1"/>
    <property type="molecule type" value="Genomic_DNA"/>
</dbReference>
<evidence type="ECO:0000313" key="2">
    <source>
        <dbReference type="Proteomes" id="UP001165498"/>
    </source>
</evidence>